<dbReference type="Proteomes" id="UP001206788">
    <property type="component" value="Unassembled WGS sequence"/>
</dbReference>
<name>A0ABT2G569_9BACT</name>
<gene>
    <name evidence="2" type="ORF">NY014_08160</name>
</gene>
<keyword evidence="1" id="KW-1133">Transmembrane helix</keyword>
<evidence type="ECO:0000313" key="2">
    <source>
        <dbReference type="EMBL" id="MCS5490399.1"/>
    </source>
</evidence>
<evidence type="ECO:0000256" key="1">
    <source>
        <dbReference type="SAM" id="Phobius"/>
    </source>
</evidence>
<accession>A0ABT2G569</accession>
<dbReference type="RefSeq" id="WP_259414070.1">
    <property type="nucleotide sequence ID" value="NZ_JANWGH010000001.1"/>
</dbReference>
<organism evidence="2 3">
    <name type="scientific">Algoriphagus limi</name>
    <dbReference type="NCBI Taxonomy" id="2975273"/>
    <lineage>
        <taxon>Bacteria</taxon>
        <taxon>Pseudomonadati</taxon>
        <taxon>Bacteroidota</taxon>
        <taxon>Cytophagia</taxon>
        <taxon>Cytophagales</taxon>
        <taxon>Cyclobacteriaceae</taxon>
        <taxon>Algoriphagus</taxon>
    </lineage>
</organism>
<comment type="caution">
    <text evidence="2">The sequence shown here is derived from an EMBL/GenBank/DDBJ whole genome shotgun (WGS) entry which is preliminary data.</text>
</comment>
<sequence length="235" mass="27252">MKDLPEYEPRSNSWEKIIKRKDFDSQLSKNLNELPIYSPSELAWNRIEEELEKKKQTFIWWPLLIAASVSGLLFLAFYQYDQSEIQIQSLQQADGINIQNLTPENNGKGETELDYLTGVKKDSSSYEVIDGEKRKIDRTKEFIPEIAVEKQQELVNSFIVKGMDLETRGKPIDSSEMQKKTFHTVAISWDIRNTKVRLTTKIGAPDPLLLEAKNKEEIYPQGQIRLGQRNIIDFK</sequence>
<protein>
    <submittedName>
        <fullName evidence="2">Uncharacterized protein</fullName>
    </submittedName>
</protein>
<evidence type="ECO:0000313" key="3">
    <source>
        <dbReference type="Proteomes" id="UP001206788"/>
    </source>
</evidence>
<feature type="transmembrane region" description="Helical" evidence="1">
    <location>
        <begin position="58"/>
        <end position="80"/>
    </location>
</feature>
<keyword evidence="1" id="KW-0472">Membrane</keyword>
<keyword evidence="1" id="KW-0812">Transmembrane</keyword>
<dbReference type="EMBL" id="JANWGH010000001">
    <property type="protein sequence ID" value="MCS5490399.1"/>
    <property type="molecule type" value="Genomic_DNA"/>
</dbReference>
<keyword evidence="3" id="KW-1185">Reference proteome</keyword>
<proteinExistence type="predicted"/>
<reference evidence="2 3" key="1">
    <citation type="submission" date="2022-08" db="EMBL/GenBank/DDBJ databases">
        <title>Algoriphagus sp. CAU 1643 isolated from mud.</title>
        <authorList>
            <person name="Kim W."/>
        </authorList>
    </citation>
    <scope>NUCLEOTIDE SEQUENCE [LARGE SCALE GENOMIC DNA]</scope>
    <source>
        <strain evidence="2 3">CAU 1643</strain>
    </source>
</reference>